<dbReference type="InterPro" id="IPR016208">
    <property type="entry name" value="Ald_Oxase/xanthine_DH-like"/>
</dbReference>
<dbReference type="AlphaFoldDB" id="A0AAV6P372"/>
<comment type="caution">
    <text evidence="2">The sequence shown here is derived from an EMBL/GenBank/DDBJ whole genome shotgun (WGS) entry which is preliminary data.</text>
</comment>
<dbReference type="GO" id="GO:0005506">
    <property type="term" value="F:iron ion binding"/>
    <property type="evidence" value="ECO:0007669"/>
    <property type="project" value="InterPro"/>
</dbReference>
<accession>A0AAV6P372</accession>
<dbReference type="PANTHER" id="PTHR11908:SF132">
    <property type="entry name" value="ALDEHYDE OXIDASE 1-RELATED"/>
    <property type="match status" value="1"/>
</dbReference>
<dbReference type="Proteomes" id="UP000685013">
    <property type="component" value="Chromosome 2"/>
</dbReference>
<feature type="non-terminal residue" evidence="2">
    <location>
        <position position="1"/>
    </location>
</feature>
<evidence type="ECO:0000313" key="2">
    <source>
        <dbReference type="EMBL" id="KAG6605840.1"/>
    </source>
</evidence>
<dbReference type="GO" id="GO:0016491">
    <property type="term" value="F:oxidoreductase activity"/>
    <property type="evidence" value="ECO:0007669"/>
    <property type="project" value="InterPro"/>
</dbReference>
<organism evidence="2 3">
    <name type="scientific">Cucurbita argyrosperma subsp. sororia</name>
    <dbReference type="NCBI Taxonomy" id="37648"/>
    <lineage>
        <taxon>Eukaryota</taxon>
        <taxon>Viridiplantae</taxon>
        <taxon>Streptophyta</taxon>
        <taxon>Embryophyta</taxon>
        <taxon>Tracheophyta</taxon>
        <taxon>Spermatophyta</taxon>
        <taxon>Magnoliopsida</taxon>
        <taxon>eudicotyledons</taxon>
        <taxon>Gunneridae</taxon>
        <taxon>Pentapetalae</taxon>
        <taxon>rosids</taxon>
        <taxon>fabids</taxon>
        <taxon>Cucurbitales</taxon>
        <taxon>Cucurbitaceae</taxon>
        <taxon>Cucurbiteae</taxon>
        <taxon>Cucurbita</taxon>
    </lineage>
</organism>
<dbReference type="EMBL" id="JAGKQH010000002">
    <property type="protein sequence ID" value="KAG6605840.1"/>
    <property type="molecule type" value="Genomic_DNA"/>
</dbReference>
<reference evidence="2 3" key="1">
    <citation type="journal article" date="2021" name="Hortic Res">
        <title>The domestication of Cucurbita argyrosperma as revealed by the genome of its wild relative.</title>
        <authorList>
            <person name="Barrera-Redondo J."/>
            <person name="Sanchez-de la Vega G."/>
            <person name="Aguirre-Liguori J.A."/>
            <person name="Castellanos-Morales G."/>
            <person name="Gutierrez-Guerrero Y.T."/>
            <person name="Aguirre-Dugua X."/>
            <person name="Aguirre-Planter E."/>
            <person name="Tenaillon M.I."/>
            <person name="Lira-Saade R."/>
            <person name="Eguiarte L.E."/>
        </authorList>
    </citation>
    <scope>NUCLEOTIDE SEQUENCE [LARGE SCALE GENOMIC DNA]</scope>
    <source>
        <strain evidence="2">JBR-2021</strain>
    </source>
</reference>
<gene>
    <name evidence="2" type="primary">AAO2</name>
    <name evidence="2" type="ORF">SDJN03_03157</name>
</gene>
<proteinExistence type="predicted"/>
<evidence type="ECO:0000313" key="3">
    <source>
        <dbReference type="Proteomes" id="UP000685013"/>
    </source>
</evidence>
<name>A0AAV6P372_9ROSI</name>
<dbReference type="PANTHER" id="PTHR11908">
    <property type="entry name" value="XANTHINE DEHYDROGENASE"/>
    <property type="match status" value="1"/>
</dbReference>
<keyword evidence="1" id="KW-0500">Molybdenum</keyword>
<sequence length="105" mass="11400">MENQPMVAAAPPVFAVNQQRFELSAVDPSITLLHFLRHHTSFKSVKLGCGEGKYGAIGPAHLIRVFLLETDPSRAAASSVFPSPILELYAPIASALLYELIDILL</sequence>
<evidence type="ECO:0000256" key="1">
    <source>
        <dbReference type="ARBA" id="ARBA00022505"/>
    </source>
</evidence>
<protein>
    <submittedName>
        <fullName evidence="2">Indole-3-acetaldehyde oxidase</fullName>
    </submittedName>
</protein>
<keyword evidence="3" id="KW-1185">Reference proteome</keyword>